<keyword evidence="1" id="KW-0677">Repeat</keyword>
<dbReference type="Gene3D" id="1.25.40.10">
    <property type="entry name" value="Tetratricopeptide repeat domain"/>
    <property type="match status" value="1"/>
</dbReference>
<feature type="compositionally biased region" description="Polar residues" evidence="4">
    <location>
        <begin position="93"/>
        <end position="110"/>
    </location>
</feature>
<dbReference type="Pfam" id="PF13176">
    <property type="entry name" value="TPR_7"/>
    <property type="match status" value="1"/>
</dbReference>
<keyword evidence="7" id="KW-1185">Reference proteome</keyword>
<accession>A0AAV9N159</accession>
<feature type="repeat" description="TPR" evidence="3">
    <location>
        <begin position="398"/>
        <end position="431"/>
    </location>
</feature>
<dbReference type="PROSITE" id="PS50076">
    <property type="entry name" value="DNAJ_2"/>
    <property type="match status" value="1"/>
</dbReference>
<dbReference type="GeneID" id="89975556"/>
<dbReference type="InterPro" id="IPR036869">
    <property type="entry name" value="J_dom_sf"/>
</dbReference>
<feature type="domain" description="J" evidence="5">
    <location>
        <begin position="763"/>
        <end position="828"/>
    </location>
</feature>
<dbReference type="PRINTS" id="PR00625">
    <property type="entry name" value="JDOMAIN"/>
</dbReference>
<feature type="compositionally biased region" description="Low complexity" evidence="4">
    <location>
        <begin position="248"/>
        <end position="274"/>
    </location>
</feature>
<dbReference type="PANTHER" id="PTHR45188">
    <property type="entry name" value="DNAJ PROTEIN P58IPK HOMOLOG"/>
    <property type="match status" value="1"/>
</dbReference>
<dbReference type="InterPro" id="IPR019734">
    <property type="entry name" value="TPR_rpt"/>
</dbReference>
<dbReference type="EMBL" id="JAVRRD010000029">
    <property type="protein sequence ID" value="KAK5046629.1"/>
    <property type="molecule type" value="Genomic_DNA"/>
</dbReference>
<feature type="compositionally biased region" description="Low complexity" evidence="4">
    <location>
        <begin position="135"/>
        <end position="162"/>
    </location>
</feature>
<evidence type="ECO:0000256" key="1">
    <source>
        <dbReference type="ARBA" id="ARBA00022737"/>
    </source>
</evidence>
<organism evidence="6 7">
    <name type="scientific">Exophiala bonariae</name>
    <dbReference type="NCBI Taxonomy" id="1690606"/>
    <lineage>
        <taxon>Eukaryota</taxon>
        <taxon>Fungi</taxon>
        <taxon>Dikarya</taxon>
        <taxon>Ascomycota</taxon>
        <taxon>Pezizomycotina</taxon>
        <taxon>Eurotiomycetes</taxon>
        <taxon>Chaetothyriomycetidae</taxon>
        <taxon>Chaetothyriales</taxon>
        <taxon>Herpotrichiellaceae</taxon>
        <taxon>Exophiala</taxon>
    </lineage>
</organism>
<dbReference type="SUPFAM" id="SSF48452">
    <property type="entry name" value="TPR-like"/>
    <property type="match status" value="3"/>
</dbReference>
<feature type="compositionally biased region" description="Basic and acidic residues" evidence="4">
    <location>
        <begin position="71"/>
        <end position="83"/>
    </location>
</feature>
<feature type="repeat" description="TPR" evidence="3">
    <location>
        <begin position="591"/>
        <end position="624"/>
    </location>
</feature>
<feature type="compositionally biased region" description="Polar residues" evidence="4">
    <location>
        <begin position="172"/>
        <end position="188"/>
    </location>
</feature>
<evidence type="ECO:0000313" key="6">
    <source>
        <dbReference type="EMBL" id="KAK5046629.1"/>
    </source>
</evidence>
<proteinExistence type="predicted"/>
<feature type="compositionally biased region" description="Basic and acidic residues" evidence="4">
    <location>
        <begin position="367"/>
        <end position="383"/>
    </location>
</feature>
<dbReference type="Pfam" id="PF13414">
    <property type="entry name" value="TPR_11"/>
    <property type="match status" value="1"/>
</dbReference>
<dbReference type="SMART" id="SM00028">
    <property type="entry name" value="TPR"/>
    <property type="match status" value="6"/>
</dbReference>
<evidence type="ECO:0000256" key="3">
    <source>
        <dbReference type="PROSITE-ProRule" id="PRU00339"/>
    </source>
</evidence>
<dbReference type="RefSeq" id="XP_064702212.1">
    <property type="nucleotide sequence ID" value="XM_064850943.1"/>
</dbReference>
<dbReference type="Pfam" id="PF13181">
    <property type="entry name" value="TPR_8"/>
    <property type="match status" value="2"/>
</dbReference>
<comment type="caution">
    <text evidence="6">The sequence shown here is derived from an EMBL/GenBank/DDBJ whole genome shotgun (WGS) entry which is preliminary data.</text>
</comment>
<evidence type="ECO:0000259" key="5">
    <source>
        <dbReference type="PROSITE" id="PS50076"/>
    </source>
</evidence>
<dbReference type="Proteomes" id="UP001358417">
    <property type="component" value="Unassembled WGS sequence"/>
</dbReference>
<dbReference type="InterPro" id="IPR011990">
    <property type="entry name" value="TPR-like_helical_dom_sf"/>
</dbReference>
<dbReference type="AlphaFoldDB" id="A0AAV9N159"/>
<dbReference type="InterPro" id="IPR001623">
    <property type="entry name" value="DnaJ_domain"/>
</dbReference>
<name>A0AAV9N159_9EURO</name>
<dbReference type="Gene3D" id="1.10.287.110">
    <property type="entry name" value="DnaJ domain"/>
    <property type="match status" value="1"/>
</dbReference>
<dbReference type="CDD" id="cd06257">
    <property type="entry name" value="DnaJ"/>
    <property type="match status" value="1"/>
</dbReference>
<dbReference type="PROSITE" id="PS50005">
    <property type="entry name" value="TPR"/>
    <property type="match status" value="2"/>
</dbReference>
<protein>
    <recommendedName>
        <fullName evidence="5">J domain-containing protein</fullName>
    </recommendedName>
</protein>
<evidence type="ECO:0000256" key="2">
    <source>
        <dbReference type="ARBA" id="ARBA00022803"/>
    </source>
</evidence>
<feature type="compositionally biased region" description="Basic and acidic residues" evidence="4">
    <location>
        <begin position="285"/>
        <end position="301"/>
    </location>
</feature>
<feature type="compositionally biased region" description="Low complexity" evidence="4">
    <location>
        <begin position="212"/>
        <end position="230"/>
    </location>
</feature>
<dbReference type="SUPFAM" id="SSF46565">
    <property type="entry name" value="Chaperone J-domain"/>
    <property type="match status" value="1"/>
</dbReference>
<feature type="compositionally biased region" description="Pro residues" evidence="4">
    <location>
        <begin position="237"/>
        <end position="247"/>
    </location>
</feature>
<dbReference type="Pfam" id="PF00226">
    <property type="entry name" value="DnaJ"/>
    <property type="match status" value="1"/>
</dbReference>
<feature type="region of interest" description="Disordered" evidence="4">
    <location>
        <begin position="1"/>
        <end position="399"/>
    </location>
</feature>
<evidence type="ECO:0000256" key="4">
    <source>
        <dbReference type="SAM" id="MobiDB-lite"/>
    </source>
</evidence>
<reference evidence="6 7" key="1">
    <citation type="submission" date="2023-08" db="EMBL/GenBank/DDBJ databases">
        <title>Black Yeasts Isolated from many extreme environments.</title>
        <authorList>
            <person name="Coleine C."/>
            <person name="Stajich J.E."/>
            <person name="Selbmann L."/>
        </authorList>
    </citation>
    <scope>NUCLEOTIDE SEQUENCE [LARGE SCALE GENOMIC DNA]</scope>
    <source>
        <strain evidence="6 7">CCFEE 5792</strain>
    </source>
</reference>
<sequence>MPAGNRKPVKDADGRLPRPAPKLKPLDRLKRLSLGGGGLESTYSDVRMADPSNSRYAKQAHPGAKNPRTSRHFDQELEHDRSLTRSPPLPAPESNQPKFSPQPNQGQIQTHNRKPRSQPQGQIQRSREDFRNPRQPSHAASASTTSQQQPPFTPTTAAATPAHRIPSPSPSPSTGKLTSKARSTSYTTPLPLFQADESKLKSGKAAPLTEQNLRSHLRSLNSSPSISHRPNFGEAPAAPPPSFPRPVPVSFSAPAPQAAAFPTTSHTQTSTVTSGMRKSRSPKKHDKDREKDKKKSKHDPNTHPLNLPPDQRRQFVTAQMARQEAEAGRSSMSMDRDLSEASEQTFVNGASPPATPSKEAPGAFPDHASDHSTDGTNASDERSPTPPPHKVTPVKVDPEASKAAGNKFFKAKDYERAIVEYTKAVDAEPSNPTYLSNRAAAYISANKYSQALGDSLQASRLDPKNDKILHRLARIYTSLGRPQDALDTYAKIPHASATDTSAATKALTSIRVAEDQINAEEGNGNMALWSIDQAKQTLGAGTPTPRRWQILRAKANLKIGSANALGEVQAISQALMRENPMDAEAIVLAGRAFYLKDDKPRQGKSDYERAEDYFRQALSLDPDNADARNSLRTMKKLDRARTSANDMFKRGKYSDAVVGYTDALTIDSANKVTNAKLLGNRALARIKIKEYEEARSDCDLALKLDPTYSKAKRTRAKATGESGDWEQAVKDLKSMAEENPGDGELNKELRNAELELKKSKRKDYYKILGVDKDAGDKDIERAYKRKAAVLHPDKTMGDKKKEEEFKDCLEAKETLLDPQKRHMYDSGADLMEPGMGGMGGGFPGGMGGMHGFGGGGGVQIDPEMLFNMMNGMGGGGGGGGGGFRFAGAGGGGGGGRGGFSPFG</sequence>
<keyword evidence="2 3" id="KW-0802">TPR repeat</keyword>
<evidence type="ECO:0000313" key="7">
    <source>
        <dbReference type="Proteomes" id="UP001358417"/>
    </source>
</evidence>
<gene>
    <name evidence="6" type="ORF">LTR84_007390</name>
</gene>
<dbReference type="SMART" id="SM00271">
    <property type="entry name" value="DnaJ"/>
    <property type="match status" value="1"/>
</dbReference>
<dbReference type="PANTHER" id="PTHR45188:SF2">
    <property type="entry name" value="DNAJ HOMOLOG SUBFAMILY C MEMBER 7"/>
    <property type="match status" value="1"/>
</dbReference>